<sequence length="285" mass="32215">MHLILLILSCTIALIFILLSNKITIKWVKKSFKLYGIVFTITAISIGTVYINENKMVLLTAANVVINQPAAKISRPSDPLLSQFSVNRSAHLKAPHLKQLPELPRGCEVTSLAMLLQYSDVSVSKLELAKQVKKDKTRYKLTNKGVYFGNPNNGFVGDMYSFIKPGFGVYHGPIANLAAQYIGAERVYDFTGKDFSLIINQLNQNRPVWVIINTSYKKLPKSQFTTWQTKDGPIDITMKEHSVLITGYDQEFIYFNDPLNRTEKAPIEEFKAAWKQMGKQAITVY</sequence>
<keyword evidence="1" id="KW-0472">Membrane</keyword>
<dbReference type="SUPFAM" id="SSF54001">
    <property type="entry name" value="Cysteine proteinases"/>
    <property type="match status" value="1"/>
</dbReference>
<feature type="domain" description="Peptidase C39-like" evidence="2">
    <location>
        <begin position="93"/>
        <end position="258"/>
    </location>
</feature>
<gene>
    <name evidence="3" type="ORF">SAMN05216231_1381</name>
</gene>
<evidence type="ECO:0000313" key="3">
    <source>
        <dbReference type="EMBL" id="SDQ29878.1"/>
    </source>
</evidence>
<evidence type="ECO:0000256" key="1">
    <source>
        <dbReference type="SAM" id="Phobius"/>
    </source>
</evidence>
<protein>
    <submittedName>
        <fullName evidence="3">Uncharacterized protein YvpB</fullName>
    </submittedName>
</protein>
<dbReference type="Proteomes" id="UP000199444">
    <property type="component" value="Unassembled WGS sequence"/>
</dbReference>
<dbReference type="AlphaFoldDB" id="A0A1H0ZR24"/>
<dbReference type="InterPro" id="IPR039564">
    <property type="entry name" value="Peptidase_C39-like"/>
</dbReference>
<dbReference type="STRING" id="553311.SAMN05216231_1381"/>
<proteinExistence type="predicted"/>
<accession>A0A1H0ZR24</accession>
<dbReference type="PANTHER" id="PTHR37806:SF1">
    <property type="entry name" value="PEPTIDASE C39-LIKE DOMAIN-CONTAINING PROTEIN"/>
    <property type="match status" value="1"/>
</dbReference>
<reference evidence="3 4" key="1">
    <citation type="submission" date="2016-10" db="EMBL/GenBank/DDBJ databases">
        <authorList>
            <person name="de Groot N.N."/>
        </authorList>
    </citation>
    <scope>NUCLEOTIDE SEQUENCE [LARGE SCALE GENOMIC DNA]</scope>
    <source>
        <strain evidence="3 4">CGMCC 1.10449</strain>
    </source>
</reference>
<name>A0A1H0ZR24_9BACI</name>
<organism evidence="3 4">
    <name type="scientific">Virgibacillus salinus</name>
    <dbReference type="NCBI Taxonomy" id="553311"/>
    <lineage>
        <taxon>Bacteria</taxon>
        <taxon>Bacillati</taxon>
        <taxon>Bacillota</taxon>
        <taxon>Bacilli</taxon>
        <taxon>Bacillales</taxon>
        <taxon>Bacillaceae</taxon>
        <taxon>Virgibacillus</taxon>
    </lineage>
</organism>
<dbReference type="RefSeq" id="WP_092492177.1">
    <property type="nucleotide sequence ID" value="NZ_FNKD01000001.1"/>
</dbReference>
<dbReference type="Pfam" id="PF13529">
    <property type="entry name" value="Peptidase_C39_2"/>
    <property type="match status" value="1"/>
</dbReference>
<keyword evidence="1" id="KW-1133">Transmembrane helix</keyword>
<dbReference type="PANTHER" id="PTHR37806">
    <property type="entry name" value="LMO0724 PROTEIN"/>
    <property type="match status" value="1"/>
</dbReference>
<evidence type="ECO:0000313" key="4">
    <source>
        <dbReference type="Proteomes" id="UP000199444"/>
    </source>
</evidence>
<dbReference type="EMBL" id="FNKD01000001">
    <property type="protein sequence ID" value="SDQ29878.1"/>
    <property type="molecule type" value="Genomic_DNA"/>
</dbReference>
<feature type="transmembrane region" description="Helical" evidence="1">
    <location>
        <begin position="32"/>
        <end position="51"/>
    </location>
</feature>
<evidence type="ECO:0000259" key="2">
    <source>
        <dbReference type="Pfam" id="PF13529"/>
    </source>
</evidence>
<keyword evidence="4" id="KW-1185">Reference proteome</keyword>
<dbReference type="CDD" id="cd02549">
    <property type="entry name" value="Peptidase_C39A"/>
    <property type="match status" value="1"/>
</dbReference>
<dbReference type="InterPro" id="IPR039563">
    <property type="entry name" value="Peptidase_C39_single_dom"/>
</dbReference>
<dbReference type="Gene3D" id="3.90.70.10">
    <property type="entry name" value="Cysteine proteinases"/>
    <property type="match status" value="1"/>
</dbReference>
<dbReference type="InterPro" id="IPR038765">
    <property type="entry name" value="Papain-like_cys_pep_sf"/>
</dbReference>
<keyword evidence="1" id="KW-0812">Transmembrane</keyword>